<organism evidence="2">
    <name type="scientific">Leptosphaeria maculans (strain JN3 / isolate v23.1.3 / race Av1-4-5-6-7-8)</name>
    <name type="common">Blackleg fungus</name>
    <name type="synonym">Phoma lingam</name>
    <dbReference type="NCBI Taxonomy" id="985895"/>
    <lineage>
        <taxon>Eukaryota</taxon>
        <taxon>Fungi</taxon>
        <taxon>Dikarya</taxon>
        <taxon>Ascomycota</taxon>
        <taxon>Pezizomycotina</taxon>
        <taxon>Dothideomycetes</taxon>
        <taxon>Pleosporomycetidae</taxon>
        <taxon>Pleosporales</taxon>
        <taxon>Pleosporineae</taxon>
        <taxon>Leptosphaeriaceae</taxon>
        <taxon>Plenodomus</taxon>
        <taxon>Plenodomus lingam/Leptosphaeria maculans species complex</taxon>
    </lineage>
</organism>
<keyword evidence="2" id="KW-1185">Reference proteome</keyword>
<dbReference type="EMBL" id="FP929134">
    <property type="protein sequence ID" value="CBX98615.1"/>
    <property type="molecule type" value="Genomic_DNA"/>
</dbReference>
<proteinExistence type="predicted"/>
<protein>
    <submittedName>
        <fullName evidence="1">Predicted protein</fullName>
    </submittedName>
</protein>
<reference evidence="2" key="1">
    <citation type="journal article" date="2011" name="Nat. Commun.">
        <title>Effector diversification within compartments of the Leptosphaeria maculans genome affected by Repeat-Induced Point mutations.</title>
        <authorList>
            <person name="Rouxel T."/>
            <person name="Grandaubert J."/>
            <person name="Hane J.K."/>
            <person name="Hoede C."/>
            <person name="van de Wouw A.P."/>
            <person name="Couloux A."/>
            <person name="Dominguez V."/>
            <person name="Anthouard V."/>
            <person name="Bally P."/>
            <person name="Bourras S."/>
            <person name="Cozijnsen A.J."/>
            <person name="Ciuffetti L.M."/>
            <person name="Degrave A."/>
            <person name="Dilmaghani A."/>
            <person name="Duret L."/>
            <person name="Fudal I."/>
            <person name="Goodwin S.B."/>
            <person name="Gout L."/>
            <person name="Glaser N."/>
            <person name="Linglin J."/>
            <person name="Kema G.H.J."/>
            <person name="Lapalu N."/>
            <person name="Lawrence C.B."/>
            <person name="May K."/>
            <person name="Meyer M."/>
            <person name="Ollivier B."/>
            <person name="Poulain J."/>
            <person name="Schoch C.L."/>
            <person name="Simon A."/>
            <person name="Spatafora J.W."/>
            <person name="Stachowiak A."/>
            <person name="Turgeon B.G."/>
            <person name="Tyler B.M."/>
            <person name="Vincent D."/>
            <person name="Weissenbach J."/>
            <person name="Amselem J."/>
            <person name="Quesneville H."/>
            <person name="Oliver R.P."/>
            <person name="Wincker P."/>
            <person name="Balesdent M.-H."/>
            <person name="Howlett B.J."/>
        </authorList>
    </citation>
    <scope>NUCLEOTIDE SEQUENCE [LARGE SCALE GENOMIC DNA]</scope>
    <source>
        <strain evidence="2">JN3 / isolate v23.1.3 / race Av1-4-5-6-7-8</strain>
    </source>
</reference>
<sequence>MGTGFKSYPWLALPVPVPFPDPPSYCVDTKQRQVSHYHSVLSCRLACRLVPTPPSVFGKHCDHMYLRRADQLSTPLYSEILPTRRHALWEHAPHPTLNARPHLQCPHGGGTNEVALSLPTLLRLNKSYIVPLSLHSGFAKRGCVNQRKPEPCVPNED</sequence>
<evidence type="ECO:0000313" key="1">
    <source>
        <dbReference type="EMBL" id="CBX98615.1"/>
    </source>
</evidence>
<dbReference type="InParanoid" id="E5A4R7"/>
<dbReference type="HOGENOM" id="CLU_1678225_0_0_1"/>
<evidence type="ECO:0000313" key="2">
    <source>
        <dbReference type="Proteomes" id="UP000002668"/>
    </source>
</evidence>
<accession>E5A4R7</accession>
<name>E5A4R7_LEPMJ</name>
<gene>
    <name evidence="1" type="ORF">LEMA_P078540.1</name>
</gene>
<dbReference type="AlphaFoldDB" id="E5A4R7"/>
<dbReference type="Proteomes" id="UP000002668">
    <property type="component" value="Genome"/>
</dbReference>
<dbReference type="VEuPathDB" id="FungiDB:LEMA_P078540.1"/>